<organism evidence="2 3">
    <name type="scientific">Ensete ventricosum</name>
    <name type="common">Abyssinian banana</name>
    <name type="synonym">Musa ensete</name>
    <dbReference type="NCBI Taxonomy" id="4639"/>
    <lineage>
        <taxon>Eukaryota</taxon>
        <taxon>Viridiplantae</taxon>
        <taxon>Streptophyta</taxon>
        <taxon>Embryophyta</taxon>
        <taxon>Tracheophyta</taxon>
        <taxon>Spermatophyta</taxon>
        <taxon>Magnoliopsida</taxon>
        <taxon>Liliopsida</taxon>
        <taxon>Zingiberales</taxon>
        <taxon>Musaceae</taxon>
        <taxon>Ensete</taxon>
    </lineage>
</organism>
<protein>
    <submittedName>
        <fullName evidence="2">Uncharacterized protein</fullName>
    </submittedName>
</protein>
<keyword evidence="1" id="KW-0472">Membrane</keyword>
<feature type="transmembrane region" description="Helical" evidence="1">
    <location>
        <begin position="126"/>
        <end position="144"/>
    </location>
</feature>
<name>A0A426ZFG6_ENSVE</name>
<dbReference type="EMBL" id="AMZH03006883">
    <property type="protein sequence ID" value="RRT62706.1"/>
    <property type="molecule type" value="Genomic_DNA"/>
</dbReference>
<proteinExistence type="predicted"/>
<accession>A0A426ZFG6</accession>
<gene>
    <name evidence="2" type="ORF">B296_00040687</name>
</gene>
<dbReference type="AlphaFoldDB" id="A0A426ZFG6"/>
<sequence length="152" mass="17115">MHMCADTWYACMYHGRRKRRRRGTGEEKWKRRGGMKVLDRRGPSISINTQATRFKEAPPGRSPNPKRRAIRASTRFNPVDRTRLLALVRSVALVGSIEPTNAAIYFPLLNSNPDLKSGLASRRCRCLLRLATAVFAAVIALARVPESLLQSL</sequence>
<evidence type="ECO:0000313" key="3">
    <source>
        <dbReference type="Proteomes" id="UP000287651"/>
    </source>
</evidence>
<evidence type="ECO:0000256" key="1">
    <source>
        <dbReference type="SAM" id="Phobius"/>
    </source>
</evidence>
<comment type="caution">
    <text evidence="2">The sequence shown here is derived from an EMBL/GenBank/DDBJ whole genome shotgun (WGS) entry which is preliminary data.</text>
</comment>
<reference evidence="2 3" key="1">
    <citation type="journal article" date="2014" name="Agronomy (Basel)">
        <title>A Draft Genome Sequence for Ensete ventricosum, the Drought-Tolerant Tree Against Hunger.</title>
        <authorList>
            <person name="Harrison J."/>
            <person name="Moore K.A."/>
            <person name="Paszkiewicz K."/>
            <person name="Jones T."/>
            <person name="Grant M."/>
            <person name="Ambacheew D."/>
            <person name="Muzemil S."/>
            <person name="Studholme D.J."/>
        </authorList>
    </citation>
    <scope>NUCLEOTIDE SEQUENCE [LARGE SCALE GENOMIC DNA]</scope>
</reference>
<keyword evidence="1" id="KW-0812">Transmembrane</keyword>
<evidence type="ECO:0000313" key="2">
    <source>
        <dbReference type="EMBL" id="RRT62706.1"/>
    </source>
</evidence>
<dbReference type="Proteomes" id="UP000287651">
    <property type="component" value="Unassembled WGS sequence"/>
</dbReference>
<keyword evidence="1" id="KW-1133">Transmembrane helix</keyword>